<evidence type="ECO:0000256" key="7">
    <source>
        <dbReference type="ARBA" id="ARBA00022989"/>
    </source>
</evidence>
<comment type="function">
    <text evidence="11 15">F(1)F(0) ATP synthase produces ATP from ADP in the presence of a proton or sodium gradient. F-type ATPases consist of two structural domains, F(1) containing the extramembraneous catalytic core and F(0) containing the membrane proton channel, linked together by a central stalk and a peripheral stalk. During catalysis, ATP synthesis in the catalytic domain of F(1) is coupled via a rotary mechanism of the central stalk subunits to proton translocation.</text>
</comment>
<keyword evidence="7 15" id="KW-1133">Transmembrane helix</keyword>
<dbReference type="CDD" id="cd06503">
    <property type="entry name" value="ATP-synt_Fo_b"/>
    <property type="match status" value="1"/>
</dbReference>
<name>A0A6J4UK25_9BACT</name>
<dbReference type="GO" id="GO:0005886">
    <property type="term" value="C:plasma membrane"/>
    <property type="evidence" value="ECO:0007669"/>
    <property type="project" value="UniProtKB-SubCell"/>
</dbReference>
<proteinExistence type="inferred from homology"/>
<evidence type="ECO:0000313" key="19">
    <source>
        <dbReference type="EMBL" id="CAA9551600.1"/>
    </source>
</evidence>
<dbReference type="GO" id="GO:0046933">
    <property type="term" value="F:proton-transporting ATP synthase activity, rotational mechanism"/>
    <property type="evidence" value="ECO:0007669"/>
    <property type="project" value="UniProtKB-UniRule"/>
</dbReference>
<evidence type="ECO:0000256" key="1">
    <source>
        <dbReference type="ARBA" id="ARBA00005513"/>
    </source>
</evidence>
<evidence type="ECO:0000256" key="14">
    <source>
        <dbReference type="ARBA" id="ARBA00037847"/>
    </source>
</evidence>
<dbReference type="GO" id="GO:0045259">
    <property type="term" value="C:proton-transporting ATP synthase complex"/>
    <property type="evidence" value="ECO:0007669"/>
    <property type="project" value="UniProtKB-KW"/>
</dbReference>
<dbReference type="EMBL" id="CADCWE010000196">
    <property type="protein sequence ID" value="CAA9551600.1"/>
    <property type="molecule type" value="Genomic_DNA"/>
</dbReference>
<dbReference type="InterPro" id="IPR050059">
    <property type="entry name" value="ATP_synthase_B_chain"/>
</dbReference>
<dbReference type="HAMAP" id="MF_01398">
    <property type="entry name" value="ATP_synth_b_bprime"/>
    <property type="match status" value="1"/>
</dbReference>
<evidence type="ECO:0000256" key="8">
    <source>
        <dbReference type="ARBA" id="ARBA00023065"/>
    </source>
</evidence>
<dbReference type="NCBIfam" id="TIGR01144">
    <property type="entry name" value="ATP_synt_b"/>
    <property type="match status" value="1"/>
</dbReference>
<evidence type="ECO:0000256" key="18">
    <source>
        <dbReference type="SAM" id="MobiDB-lite"/>
    </source>
</evidence>
<dbReference type="Gene3D" id="6.10.250.1580">
    <property type="match status" value="1"/>
</dbReference>
<keyword evidence="8 15" id="KW-0406">Ion transport</keyword>
<evidence type="ECO:0000256" key="4">
    <source>
        <dbReference type="ARBA" id="ARBA00022547"/>
    </source>
</evidence>
<dbReference type="InterPro" id="IPR002146">
    <property type="entry name" value="ATP_synth_b/b'su_bac/chlpt"/>
</dbReference>
<evidence type="ECO:0000256" key="13">
    <source>
        <dbReference type="ARBA" id="ARBA00026054"/>
    </source>
</evidence>
<dbReference type="InterPro" id="IPR005864">
    <property type="entry name" value="ATP_synth_F0_bsu_bac"/>
</dbReference>
<protein>
    <recommendedName>
        <fullName evidence="15">ATP synthase subunit b</fullName>
    </recommendedName>
    <alternativeName>
        <fullName evidence="15">ATP synthase F(0) sector subunit b</fullName>
    </alternativeName>
    <alternativeName>
        <fullName evidence="15">ATPase subunit I</fullName>
    </alternativeName>
    <alternativeName>
        <fullName evidence="15">F-type ATPase subunit b</fullName>
        <shortName evidence="15">F-ATPase subunit b</shortName>
    </alternativeName>
</protein>
<keyword evidence="6 15" id="KW-0375">Hydrogen ion transport</keyword>
<evidence type="ECO:0000256" key="11">
    <source>
        <dbReference type="ARBA" id="ARBA00025198"/>
    </source>
</evidence>
<sequence>MDALGINGWNLAIQLGAFIIFLYLLNRFALKPILRVLDQRREQVAESMAAAERMQAELQATAARNEQVLAEARREAQGIVVNAREVSEATLARAREEAGKQADEYLTRAGETLRQETETARQQLRQEVADLAVMAASRIVRKELDPASQSRLIQETLAEVGGTNGAGGAAGRAAARPSA</sequence>
<feature type="region of interest" description="Disordered" evidence="18">
    <location>
        <begin position="159"/>
        <end position="179"/>
    </location>
</feature>
<evidence type="ECO:0000256" key="5">
    <source>
        <dbReference type="ARBA" id="ARBA00022692"/>
    </source>
</evidence>
<dbReference type="SUPFAM" id="SSF81573">
    <property type="entry name" value="F1F0 ATP synthase subunit B, membrane domain"/>
    <property type="match status" value="1"/>
</dbReference>
<evidence type="ECO:0000256" key="15">
    <source>
        <dbReference type="HAMAP-Rule" id="MF_01398"/>
    </source>
</evidence>
<comment type="subcellular location">
    <subcellularLocation>
        <location evidence="15">Cell membrane</location>
        <topology evidence="15">Single-pass membrane protein</topology>
    </subcellularLocation>
    <subcellularLocation>
        <location evidence="14">Endomembrane system</location>
        <topology evidence="14">Single-pass membrane protein</topology>
    </subcellularLocation>
</comment>
<evidence type="ECO:0000256" key="3">
    <source>
        <dbReference type="ARBA" id="ARBA00022475"/>
    </source>
</evidence>
<dbReference type="Pfam" id="PF00430">
    <property type="entry name" value="ATP-synt_B"/>
    <property type="match status" value="1"/>
</dbReference>
<gene>
    <name evidence="15" type="primary">atpF</name>
    <name evidence="19" type="ORF">AVDCRST_MAG73-2858</name>
</gene>
<accession>A0A6J4UK25</accession>
<dbReference type="GO" id="GO:0046961">
    <property type="term" value="F:proton-transporting ATPase activity, rotational mechanism"/>
    <property type="evidence" value="ECO:0007669"/>
    <property type="project" value="TreeGrafter"/>
</dbReference>
<dbReference type="PANTHER" id="PTHR33445">
    <property type="entry name" value="ATP SYNTHASE SUBUNIT B', CHLOROPLASTIC"/>
    <property type="match status" value="1"/>
</dbReference>
<keyword evidence="9 15" id="KW-0472">Membrane</keyword>
<evidence type="ECO:0000256" key="2">
    <source>
        <dbReference type="ARBA" id="ARBA00022448"/>
    </source>
</evidence>
<dbReference type="GO" id="GO:0012505">
    <property type="term" value="C:endomembrane system"/>
    <property type="evidence" value="ECO:0007669"/>
    <property type="project" value="UniProtKB-SubCell"/>
</dbReference>
<keyword evidence="2 15" id="KW-0813">Transport</keyword>
<evidence type="ECO:0000256" key="9">
    <source>
        <dbReference type="ARBA" id="ARBA00023136"/>
    </source>
</evidence>
<evidence type="ECO:0000256" key="17">
    <source>
        <dbReference type="SAM" id="Coils"/>
    </source>
</evidence>
<feature type="transmembrane region" description="Helical" evidence="15">
    <location>
        <begin position="6"/>
        <end position="25"/>
    </location>
</feature>
<evidence type="ECO:0000256" key="16">
    <source>
        <dbReference type="RuleBase" id="RU003848"/>
    </source>
</evidence>
<comment type="similarity">
    <text evidence="1 15 16">Belongs to the ATPase B chain family.</text>
</comment>
<keyword evidence="5 15" id="KW-0812">Transmembrane</keyword>
<dbReference type="AlphaFoldDB" id="A0A6J4UK25"/>
<organism evidence="19">
    <name type="scientific">uncultured Thermomicrobiales bacterium</name>
    <dbReference type="NCBI Taxonomy" id="1645740"/>
    <lineage>
        <taxon>Bacteria</taxon>
        <taxon>Pseudomonadati</taxon>
        <taxon>Thermomicrobiota</taxon>
        <taxon>Thermomicrobia</taxon>
        <taxon>Thermomicrobiales</taxon>
        <taxon>environmental samples</taxon>
    </lineage>
</organism>
<comment type="subunit">
    <text evidence="13">F-type ATPases have 2 components, F(1) - the catalytic core - and F(0) - the membrane proton channel. F(1) has five subunits: alpha(3), beta(3), gamma(1), delta(1), epsilon(1). F(0) has four main subunits: a(1), b(2) and c(10-14). The alpha and beta chains form an alternating ring which encloses part of the gamma chain. F(1) is attached to F(0) by a central stalk formed by the gamma and epsilon chains, while a peripheral stalk is formed by the delta and b chains.</text>
</comment>
<comment type="function">
    <text evidence="12">Component of the F(0) channel, it forms part of the peripheral stalk, linking F(1) to F(0). The b'-subunit is a diverged and duplicated form of b found in plants and photosynthetic bacteria.</text>
</comment>
<keyword evidence="3 15" id="KW-1003">Cell membrane</keyword>
<evidence type="ECO:0000256" key="10">
    <source>
        <dbReference type="ARBA" id="ARBA00023310"/>
    </source>
</evidence>
<feature type="coiled-coil region" evidence="17">
    <location>
        <begin position="34"/>
        <end position="75"/>
    </location>
</feature>
<dbReference type="PANTHER" id="PTHR33445:SF1">
    <property type="entry name" value="ATP SYNTHASE SUBUNIT B"/>
    <property type="match status" value="1"/>
</dbReference>
<comment type="subunit">
    <text evidence="15">F-type ATPases have 2 components, F(1) - the catalytic core - and F(0) - the membrane proton channel. F(1) has five subunits: alpha(3), beta(3), gamma(1), delta(1), epsilon(1). F(0) has three main subunits: a(1), b(2) and c(10-14). The alpha and beta chains form an alternating ring which encloses part of the gamma chain. F(1) is attached to F(0) by a central stalk formed by the gamma and epsilon chains, while a peripheral stalk is formed by the delta and b chains.</text>
</comment>
<keyword evidence="17" id="KW-0175">Coiled coil</keyword>
<evidence type="ECO:0000256" key="6">
    <source>
        <dbReference type="ARBA" id="ARBA00022781"/>
    </source>
</evidence>
<keyword evidence="10 15" id="KW-0066">ATP synthesis</keyword>
<keyword evidence="4 15" id="KW-0138">CF(0)</keyword>
<reference evidence="19" key="1">
    <citation type="submission" date="2020-02" db="EMBL/GenBank/DDBJ databases">
        <authorList>
            <person name="Meier V. D."/>
        </authorList>
    </citation>
    <scope>NUCLEOTIDE SEQUENCE</scope>
    <source>
        <strain evidence="19">AVDCRST_MAG73</strain>
    </source>
</reference>
<evidence type="ECO:0000256" key="12">
    <source>
        <dbReference type="ARBA" id="ARBA00025614"/>
    </source>
</evidence>
<dbReference type="InterPro" id="IPR028987">
    <property type="entry name" value="ATP_synth_B-like_membr_sf"/>
</dbReference>